<dbReference type="EMBL" id="LVZM01021300">
    <property type="protein sequence ID" value="OUC41550.1"/>
    <property type="molecule type" value="Genomic_DNA"/>
</dbReference>
<sequence length="75" mass="8805">NNNREMSSTTSEQTTASLKTEKKSIHLLKRSEYIRFLFGYAKLEEPYDTPTVSSLRTRKRATDFDDIFRYFNTSA</sequence>
<feature type="compositionally biased region" description="Polar residues" evidence="1">
    <location>
        <begin position="1"/>
        <end position="18"/>
    </location>
</feature>
<evidence type="ECO:0000313" key="3">
    <source>
        <dbReference type="Proteomes" id="UP000243006"/>
    </source>
</evidence>
<accession>A0A1Y3EA28</accession>
<protein>
    <submittedName>
        <fullName evidence="2">Uncharacterized protein</fullName>
    </submittedName>
</protein>
<dbReference type="Proteomes" id="UP000243006">
    <property type="component" value="Unassembled WGS sequence"/>
</dbReference>
<gene>
    <name evidence="2" type="ORF">D917_03267</name>
</gene>
<organism evidence="2 3">
    <name type="scientific">Trichinella nativa</name>
    <dbReference type="NCBI Taxonomy" id="6335"/>
    <lineage>
        <taxon>Eukaryota</taxon>
        <taxon>Metazoa</taxon>
        <taxon>Ecdysozoa</taxon>
        <taxon>Nematoda</taxon>
        <taxon>Enoplea</taxon>
        <taxon>Dorylaimia</taxon>
        <taxon>Trichinellida</taxon>
        <taxon>Trichinellidae</taxon>
        <taxon>Trichinella</taxon>
    </lineage>
</organism>
<feature type="region of interest" description="Disordered" evidence="1">
    <location>
        <begin position="1"/>
        <end position="21"/>
    </location>
</feature>
<comment type="caution">
    <text evidence="2">The sequence shown here is derived from an EMBL/GenBank/DDBJ whole genome shotgun (WGS) entry which is preliminary data.</text>
</comment>
<name>A0A1Y3EA28_9BILA</name>
<feature type="non-terminal residue" evidence="2">
    <location>
        <position position="1"/>
    </location>
</feature>
<reference evidence="2 3" key="1">
    <citation type="submission" date="2015-04" db="EMBL/GenBank/DDBJ databases">
        <title>Draft genome of the roundworm Trichinella nativa.</title>
        <authorList>
            <person name="Mitreva M."/>
        </authorList>
    </citation>
    <scope>NUCLEOTIDE SEQUENCE [LARGE SCALE GENOMIC DNA]</scope>
    <source>
        <strain evidence="2 3">ISS45</strain>
    </source>
</reference>
<evidence type="ECO:0000313" key="2">
    <source>
        <dbReference type="EMBL" id="OUC41550.1"/>
    </source>
</evidence>
<feature type="non-terminal residue" evidence="2">
    <location>
        <position position="75"/>
    </location>
</feature>
<proteinExistence type="predicted"/>
<evidence type="ECO:0000256" key="1">
    <source>
        <dbReference type="SAM" id="MobiDB-lite"/>
    </source>
</evidence>
<dbReference type="AlphaFoldDB" id="A0A1Y3EA28"/>